<dbReference type="GO" id="GO:0004497">
    <property type="term" value="F:monooxygenase activity"/>
    <property type="evidence" value="ECO:0007669"/>
    <property type="project" value="InterPro"/>
</dbReference>
<reference evidence="6 7" key="1">
    <citation type="submission" date="2017-09" db="EMBL/GenBank/DDBJ databases">
        <title>WGS assembly of Aquilegia coerulea Goldsmith.</title>
        <authorList>
            <person name="Hodges S."/>
            <person name="Kramer E."/>
            <person name="Nordborg M."/>
            <person name="Tomkins J."/>
            <person name="Borevitz J."/>
            <person name="Derieg N."/>
            <person name="Yan J."/>
            <person name="Mihaltcheva S."/>
            <person name="Hayes R.D."/>
            <person name="Rokhsar D."/>
        </authorList>
    </citation>
    <scope>NUCLEOTIDE SEQUENCE [LARGE SCALE GENOMIC DNA]</scope>
    <source>
        <strain evidence="7">cv. Goldsmith</strain>
    </source>
</reference>
<dbReference type="Proteomes" id="UP000230069">
    <property type="component" value="Unassembled WGS sequence"/>
</dbReference>
<evidence type="ECO:0000256" key="1">
    <source>
        <dbReference type="ARBA" id="ARBA00022617"/>
    </source>
</evidence>
<protein>
    <submittedName>
        <fullName evidence="6">Uncharacterized protein</fullName>
    </submittedName>
</protein>
<dbReference type="InterPro" id="IPR002401">
    <property type="entry name" value="Cyt_P450_E_grp-I"/>
</dbReference>
<dbReference type="Pfam" id="PF00067">
    <property type="entry name" value="p450"/>
    <property type="match status" value="1"/>
</dbReference>
<dbReference type="GO" id="GO:0005506">
    <property type="term" value="F:iron ion binding"/>
    <property type="evidence" value="ECO:0007669"/>
    <property type="project" value="InterPro"/>
</dbReference>
<dbReference type="SUPFAM" id="SSF48264">
    <property type="entry name" value="Cytochrome P450"/>
    <property type="match status" value="1"/>
</dbReference>
<accession>A0A2G5CP02</accession>
<dbReference type="InParanoid" id="A0A2G5CP02"/>
<keyword evidence="5" id="KW-0175">Coiled coil</keyword>
<keyword evidence="4" id="KW-0408">Iron</keyword>
<dbReference type="PRINTS" id="PR00385">
    <property type="entry name" value="P450"/>
</dbReference>
<name>A0A2G5CP02_AQUCA</name>
<keyword evidence="7" id="KW-1185">Reference proteome</keyword>
<dbReference type="Gene3D" id="1.10.630.10">
    <property type="entry name" value="Cytochrome P450"/>
    <property type="match status" value="1"/>
</dbReference>
<evidence type="ECO:0000256" key="3">
    <source>
        <dbReference type="ARBA" id="ARBA00023002"/>
    </source>
</evidence>
<dbReference type="GO" id="GO:0044550">
    <property type="term" value="P:secondary metabolite biosynthetic process"/>
    <property type="evidence" value="ECO:0007669"/>
    <property type="project" value="UniProtKB-ARBA"/>
</dbReference>
<proteinExistence type="predicted"/>
<sequence>MKSMFFELTLNNMMRMIAGKKYYGEDAEELKEAKFFKDLVKETISISGASDISDFLPVLKQIGVNGFEKKVLSLKQKRDKYLQELIEEKRKFRSAVKMEKRDERTLLDVLLSLQDTEPEYYTDEMICGMAWVLYASGTETSACTMEWAMSLLLNNPRVLRKAQPEIDNYMEQQDRFLHESDVNNLPYLQAIISETLRMYPPGPLLPHESSEECIVGGYAWDNVIS</sequence>
<dbReference type="STRING" id="218851.A0A2G5CP02"/>
<organism evidence="6 7">
    <name type="scientific">Aquilegia coerulea</name>
    <name type="common">Rocky mountain columbine</name>
    <dbReference type="NCBI Taxonomy" id="218851"/>
    <lineage>
        <taxon>Eukaryota</taxon>
        <taxon>Viridiplantae</taxon>
        <taxon>Streptophyta</taxon>
        <taxon>Embryophyta</taxon>
        <taxon>Tracheophyta</taxon>
        <taxon>Spermatophyta</taxon>
        <taxon>Magnoliopsida</taxon>
        <taxon>Ranunculales</taxon>
        <taxon>Ranunculaceae</taxon>
        <taxon>Thalictroideae</taxon>
        <taxon>Aquilegia</taxon>
    </lineage>
</organism>
<evidence type="ECO:0000313" key="7">
    <source>
        <dbReference type="Proteomes" id="UP000230069"/>
    </source>
</evidence>
<dbReference type="GO" id="GO:0020037">
    <property type="term" value="F:heme binding"/>
    <property type="evidence" value="ECO:0007669"/>
    <property type="project" value="InterPro"/>
</dbReference>
<keyword evidence="3" id="KW-0560">Oxidoreductase</keyword>
<keyword evidence="2" id="KW-0479">Metal-binding</keyword>
<keyword evidence="1" id="KW-0349">Heme</keyword>
<dbReference type="PANTHER" id="PTHR47947">
    <property type="entry name" value="CYTOCHROME P450 82C3-RELATED"/>
    <property type="match status" value="1"/>
</dbReference>
<evidence type="ECO:0000256" key="2">
    <source>
        <dbReference type="ARBA" id="ARBA00022723"/>
    </source>
</evidence>
<evidence type="ECO:0000256" key="5">
    <source>
        <dbReference type="SAM" id="Coils"/>
    </source>
</evidence>
<dbReference type="EMBL" id="KZ305059">
    <property type="protein sequence ID" value="PIA33006.1"/>
    <property type="molecule type" value="Genomic_DNA"/>
</dbReference>
<feature type="coiled-coil region" evidence="5">
    <location>
        <begin position="64"/>
        <end position="102"/>
    </location>
</feature>
<dbReference type="InterPro" id="IPR050651">
    <property type="entry name" value="Plant_Cytochrome_P450_Monoox"/>
</dbReference>
<dbReference type="InterPro" id="IPR001128">
    <property type="entry name" value="Cyt_P450"/>
</dbReference>
<dbReference type="OrthoDB" id="2789670at2759"/>
<dbReference type="PANTHER" id="PTHR47947:SF3">
    <property type="entry name" value="CYTOCHROME P450 81D1-LIKE"/>
    <property type="match status" value="1"/>
</dbReference>
<gene>
    <name evidence="6" type="ORF">AQUCO_04200031v1</name>
</gene>
<dbReference type="PRINTS" id="PR00463">
    <property type="entry name" value="EP450I"/>
</dbReference>
<dbReference type="AlphaFoldDB" id="A0A2G5CP02"/>
<dbReference type="GO" id="GO:0016705">
    <property type="term" value="F:oxidoreductase activity, acting on paired donors, with incorporation or reduction of molecular oxygen"/>
    <property type="evidence" value="ECO:0007669"/>
    <property type="project" value="InterPro"/>
</dbReference>
<evidence type="ECO:0000313" key="6">
    <source>
        <dbReference type="EMBL" id="PIA33006.1"/>
    </source>
</evidence>
<evidence type="ECO:0000256" key="4">
    <source>
        <dbReference type="ARBA" id="ARBA00023004"/>
    </source>
</evidence>
<dbReference type="InterPro" id="IPR036396">
    <property type="entry name" value="Cyt_P450_sf"/>
</dbReference>